<keyword evidence="6" id="KW-0418">Kinase</keyword>
<sequence>MVTSLGEYIRDNELWLMERILQYAKKQGYTVYTSTLVEAWRISIVGLTDAIIDALERIGEGLPEFSPHDKLSESSIAQFGIKEARLHRERGISLQMFLGLYKYYRYSFVDLARRMEASPEEILHNKHFIERTFDLIEIAFCSEWSGIELDNEILELQSANREVTNEKSKYLTLFESLGIPSFLIGKDGTVDNINNAAAKSLGYTSHSGATYYGTKKDMQELSIGKDIHEMLPWISEELDSFLLGDFAFKTFEHTEEATDGYHFYFVSLARMKDVSGKFEGGIITIEDRTNQKQMEMELAHARKLESIGQLASGIAHEINTPLQYIANNLKFLQESWQEISQLIDLSSLTEASSDETLAEDLNYVMSEVPKAILESQNGIDQVSKIVQTLKRLAHPDNHSFVHIHLGEVFENIVNITRNEWKHIAVVKINCDPQLHLIQGIMGDINQIILNLMINAAQAIQERGAGDNTSGEITLEARNNDEAVEITVQDNGCGIPESISHRVFDPFFTTKEIGKGTGQGLGIVHSLVEKNHGKIFFSSVVGEGTTFTIHFPRSNR</sequence>
<evidence type="ECO:0000256" key="7">
    <source>
        <dbReference type="ARBA" id="ARBA00022840"/>
    </source>
</evidence>
<dbReference type="SUPFAM" id="SSF47384">
    <property type="entry name" value="Homodimeric domain of signal transducing histidine kinase"/>
    <property type="match status" value="1"/>
</dbReference>
<dbReference type="InterPro" id="IPR004358">
    <property type="entry name" value="Sig_transdc_His_kin-like_C"/>
</dbReference>
<dbReference type="InterPro" id="IPR036097">
    <property type="entry name" value="HisK_dim/P_sf"/>
</dbReference>
<dbReference type="InterPro" id="IPR003661">
    <property type="entry name" value="HisK_dim/P_dom"/>
</dbReference>
<dbReference type="PANTHER" id="PTHR43065">
    <property type="entry name" value="SENSOR HISTIDINE KINASE"/>
    <property type="match status" value="1"/>
</dbReference>
<keyword evidence="8" id="KW-0902">Two-component regulatory system</keyword>
<evidence type="ECO:0000256" key="2">
    <source>
        <dbReference type="ARBA" id="ARBA00012438"/>
    </source>
</evidence>
<proteinExistence type="predicted"/>
<dbReference type="Pfam" id="PF02518">
    <property type="entry name" value="HATPase_c"/>
    <property type="match status" value="1"/>
</dbReference>
<comment type="catalytic activity">
    <reaction evidence="1">
        <text>ATP + protein L-histidine = ADP + protein N-phospho-L-histidine.</text>
        <dbReference type="EC" id="2.7.13.3"/>
    </reaction>
</comment>
<evidence type="ECO:0000256" key="8">
    <source>
        <dbReference type="ARBA" id="ARBA00023012"/>
    </source>
</evidence>
<dbReference type="InterPro" id="IPR036890">
    <property type="entry name" value="HATPase_C_sf"/>
</dbReference>
<dbReference type="Gene3D" id="3.30.565.10">
    <property type="entry name" value="Histidine kinase-like ATPase, C-terminal domain"/>
    <property type="match status" value="1"/>
</dbReference>
<evidence type="ECO:0000256" key="6">
    <source>
        <dbReference type="ARBA" id="ARBA00022777"/>
    </source>
</evidence>
<name>A0ABZ2J365_9BACT</name>
<evidence type="ECO:0000256" key="3">
    <source>
        <dbReference type="ARBA" id="ARBA00022553"/>
    </source>
</evidence>
<dbReference type="SMART" id="SM00387">
    <property type="entry name" value="HATPase_c"/>
    <property type="match status" value="1"/>
</dbReference>
<feature type="domain" description="Histidine kinase" evidence="9">
    <location>
        <begin position="313"/>
        <end position="554"/>
    </location>
</feature>
<evidence type="ECO:0000256" key="4">
    <source>
        <dbReference type="ARBA" id="ARBA00022679"/>
    </source>
</evidence>
<organism evidence="10 11">
    <name type="scientific">Pseudodesulfovibrio methanolicus</name>
    <dbReference type="NCBI Taxonomy" id="3126690"/>
    <lineage>
        <taxon>Bacteria</taxon>
        <taxon>Pseudomonadati</taxon>
        <taxon>Thermodesulfobacteriota</taxon>
        <taxon>Desulfovibrionia</taxon>
        <taxon>Desulfovibrionales</taxon>
        <taxon>Desulfovibrionaceae</taxon>
    </lineage>
</organism>
<dbReference type="InterPro" id="IPR003594">
    <property type="entry name" value="HATPase_dom"/>
</dbReference>
<evidence type="ECO:0000256" key="5">
    <source>
        <dbReference type="ARBA" id="ARBA00022741"/>
    </source>
</evidence>
<evidence type="ECO:0000256" key="1">
    <source>
        <dbReference type="ARBA" id="ARBA00000085"/>
    </source>
</evidence>
<keyword evidence="3" id="KW-0597">Phosphoprotein</keyword>
<dbReference type="SUPFAM" id="SSF55874">
    <property type="entry name" value="ATPase domain of HSP90 chaperone/DNA topoisomerase II/histidine kinase"/>
    <property type="match status" value="1"/>
</dbReference>
<keyword evidence="7 10" id="KW-0067">ATP-binding</keyword>
<evidence type="ECO:0000313" key="11">
    <source>
        <dbReference type="Proteomes" id="UP001385389"/>
    </source>
</evidence>
<reference evidence="10 11" key="1">
    <citation type="submission" date="2024-03" db="EMBL/GenBank/DDBJ databases">
        <title>Phenotype and Genome Characterization of a Sulfate-Reducing Bacterium Pseudodesulfovibrio sp. strain 5S69, isolated from Petroleum Reservoir in Tatarstan (Russia).</title>
        <authorList>
            <person name="Bidzhieva S.K."/>
            <person name="Kadnikov V."/>
            <person name="Tourova T.P."/>
            <person name="Samigullina S.R."/>
            <person name="Sokolova D.S."/>
            <person name="Poltaraus A.B."/>
            <person name="Avtukh A.N."/>
            <person name="Tereshina V.M."/>
            <person name="Mardanov A.V."/>
            <person name="Nazina T.N."/>
        </authorList>
    </citation>
    <scope>NUCLEOTIDE SEQUENCE [LARGE SCALE GENOMIC DNA]</scope>
    <source>
        <strain evidence="10 11">5S69</strain>
    </source>
</reference>
<dbReference type="RefSeq" id="WP_338669728.1">
    <property type="nucleotide sequence ID" value="NZ_CP146609.1"/>
</dbReference>
<dbReference type="EC" id="2.7.13.3" evidence="2"/>
<dbReference type="SUPFAM" id="SSF55785">
    <property type="entry name" value="PYP-like sensor domain (PAS domain)"/>
    <property type="match status" value="1"/>
</dbReference>
<dbReference type="GO" id="GO:0005524">
    <property type="term" value="F:ATP binding"/>
    <property type="evidence" value="ECO:0007669"/>
    <property type="project" value="UniProtKB-KW"/>
</dbReference>
<dbReference type="PRINTS" id="PR00344">
    <property type="entry name" value="BCTRLSENSOR"/>
</dbReference>
<evidence type="ECO:0000313" key="10">
    <source>
        <dbReference type="EMBL" id="WWX24032.1"/>
    </source>
</evidence>
<dbReference type="InterPro" id="IPR005467">
    <property type="entry name" value="His_kinase_dom"/>
</dbReference>
<dbReference type="Gene3D" id="1.10.287.130">
    <property type="match status" value="1"/>
</dbReference>
<keyword evidence="11" id="KW-1185">Reference proteome</keyword>
<evidence type="ECO:0000259" key="9">
    <source>
        <dbReference type="PROSITE" id="PS50109"/>
    </source>
</evidence>
<dbReference type="InterPro" id="IPR035965">
    <property type="entry name" value="PAS-like_dom_sf"/>
</dbReference>
<dbReference type="Gene3D" id="3.30.450.20">
    <property type="entry name" value="PAS domain"/>
    <property type="match status" value="1"/>
</dbReference>
<dbReference type="Proteomes" id="UP001385389">
    <property type="component" value="Chromosome"/>
</dbReference>
<gene>
    <name evidence="10" type="ORF">V8V93_07410</name>
</gene>
<dbReference type="PROSITE" id="PS50109">
    <property type="entry name" value="HIS_KIN"/>
    <property type="match status" value="1"/>
</dbReference>
<dbReference type="PANTHER" id="PTHR43065:SF46">
    <property type="entry name" value="C4-DICARBOXYLATE TRANSPORT SENSOR PROTEIN DCTB"/>
    <property type="match status" value="1"/>
</dbReference>
<accession>A0ABZ2J365</accession>
<dbReference type="CDD" id="cd00082">
    <property type="entry name" value="HisKA"/>
    <property type="match status" value="1"/>
</dbReference>
<protein>
    <recommendedName>
        <fullName evidence="2">histidine kinase</fullName>
        <ecNumber evidence="2">2.7.13.3</ecNumber>
    </recommendedName>
</protein>
<keyword evidence="5" id="KW-0547">Nucleotide-binding</keyword>
<dbReference type="EMBL" id="CP146609">
    <property type="protein sequence ID" value="WWX24032.1"/>
    <property type="molecule type" value="Genomic_DNA"/>
</dbReference>
<keyword evidence="4" id="KW-0808">Transferase</keyword>